<keyword evidence="1" id="KW-1133">Transmembrane helix</keyword>
<dbReference type="EMBL" id="HBFR01002693">
    <property type="protein sequence ID" value="CAD8874627.1"/>
    <property type="molecule type" value="Transcribed_RNA"/>
</dbReference>
<evidence type="ECO:0000313" key="2">
    <source>
        <dbReference type="EMBL" id="CAD8874627.1"/>
    </source>
</evidence>
<dbReference type="PANTHER" id="PTHR35791">
    <property type="entry name" value="UPF0754 MEMBRANE PROTEIN YHEB"/>
    <property type="match status" value="1"/>
</dbReference>
<dbReference type="PANTHER" id="PTHR35791:SF1">
    <property type="entry name" value="UPF0754 MEMBRANE PROTEIN YHEB"/>
    <property type="match status" value="1"/>
</dbReference>
<reference evidence="2" key="1">
    <citation type="submission" date="2021-01" db="EMBL/GenBank/DDBJ databases">
        <authorList>
            <person name="Corre E."/>
            <person name="Pelletier E."/>
            <person name="Niang G."/>
            <person name="Scheremetjew M."/>
            <person name="Finn R."/>
            <person name="Kale V."/>
            <person name="Holt S."/>
            <person name="Cochrane G."/>
            <person name="Meng A."/>
            <person name="Brown T."/>
            <person name="Cohen L."/>
        </authorList>
    </citation>
    <scope>NUCLEOTIDE SEQUENCE</scope>
    <source>
        <strain evidence="2">308</strain>
    </source>
</reference>
<keyword evidence="1" id="KW-0472">Membrane</keyword>
<feature type="transmembrane region" description="Helical" evidence="1">
    <location>
        <begin position="22"/>
        <end position="43"/>
    </location>
</feature>
<proteinExistence type="predicted"/>
<keyword evidence="1" id="KW-0812">Transmembrane</keyword>
<feature type="transmembrane region" description="Helical" evidence="1">
    <location>
        <begin position="234"/>
        <end position="255"/>
    </location>
</feature>
<evidence type="ECO:0000256" key="1">
    <source>
        <dbReference type="SAM" id="Phobius"/>
    </source>
</evidence>
<organism evidence="2">
    <name type="scientific">Corethron hystrix</name>
    <dbReference type="NCBI Taxonomy" id="216773"/>
    <lineage>
        <taxon>Eukaryota</taxon>
        <taxon>Sar</taxon>
        <taxon>Stramenopiles</taxon>
        <taxon>Ochrophyta</taxon>
        <taxon>Bacillariophyta</taxon>
        <taxon>Coscinodiscophyceae</taxon>
        <taxon>Corethrophycidae</taxon>
        <taxon>Corethrales</taxon>
        <taxon>Corethraceae</taxon>
        <taxon>Corethron</taxon>
    </lineage>
</organism>
<feature type="transmembrane region" description="Helical" evidence="1">
    <location>
        <begin position="211"/>
        <end position="228"/>
    </location>
</feature>
<accession>A0A7S1B4F2</accession>
<gene>
    <name evidence="2" type="ORF">CHYS00102_LOCUS1802</name>
</gene>
<name>A0A7S1B4F2_9STRA</name>
<protein>
    <submittedName>
        <fullName evidence="2">Uncharacterized protein</fullName>
    </submittedName>
</protein>
<feature type="transmembrane region" description="Helical" evidence="1">
    <location>
        <begin position="316"/>
        <end position="337"/>
    </location>
</feature>
<feature type="transmembrane region" description="Helical" evidence="1">
    <location>
        <begin position="403"/>
        <end position="423"/>
    </location>
</feature>
<sequence>MEGLTNFFTQEIGYGDNTKVPVWMYFAMPFVNGIVGWSTNVLAMKMTFYPLEFSGIRLCRIKNQPWGLFGWQGIVPAKAAIMSGKTCDLMTSKLFKVDEIFRRLDSTTFGVVMEEGIIVLLEKIINEAANEYAPKVWSKTPETVRAEIILKAFEQSSSYLSGLLLDMQESIDRILDLKEMCVRKCVENKALINDLFLLCGEKEFIFIERSGFYFGFLFGLVQLVVIYYINSVWVYPICGLIVGWLTNYLALKVIFQPIEPRKFLCFNIHGLFLKRQKEVSFMFSQVMCKNIMTTEGIWWSILNGPKKVNFQAVLRAHTIIFVEKFAGVLIPVLSVALGPNRFDQMKEDIAVKTMAQLPEIIHLSYDYTTEALALEETIREKMEVLSSGEFERVLHPAFEEDEIILIVVGAILGCAASSLFILFETR</sequence>
<dbReference type="AlphaFoldDB" id="A0A7S1B4F2"/>